<name>A0A1I0CP23_THASX</name>
<organism evidence="1 2">
    <name type="scientific">Thalassotalea agarivorans</name>
    <name type="common">Thalassomonas agarivorans</name>
    <dbReference type="NCBI Taxonomy" id="349064"/>
    <lineage>
        <taxon>Bacteria</taxon>
        <taxon>Pseudomonadati</taxon>
        <taxon>Pseudomonadota</taxon>
        <taxon>Gammaproteobacteria</taxon>
        <taxon>Alteromonadales</taxon>
        <taxon>Colwelliaceae</taxon>
        <taxon>Thalassotalea</taxon>
    </lineage>
</organism>
<sequence>MLGRKLVTLLTVLPLCACIYQPYTTPASAYHFSSQPQGAGKPTSFHIILMLDNRGFADEVENLSQDDDGYLTPTQHRAAMEQDQYLYLAAMLEHELEANELCSNGYDITQRVSEPTYYILQGKCVE</sequence>
<dbReference type="EMBL" id="FOHK01000005">
    <property type="protein sequence ID" value="SET20770.1"/>
    <property type="molecule type" value="Genomic_DNA"/>
</dbReference>
<dbReference type="RefSeq" id="WP_143047934.1">
    <property type="nucleotide sequence ID" value="NZ_AP027363.1"/>
</dbReference>
<dbReference type="Proteomes" id="UP000199308">
    <property type="component" value="Unassembled WGS sequence"/>
</dbReference>
<protein>
    <submittedName>
        <fullName evidence="1">Uncharacterized protein</fullName>
    </submittedName>
</protein>
<evidence type="ECO:0000313" key="2">
    <source>
        <dbReference type="Proteomes" id="UP000199308"/>
    </source>
</evidence>
<gene>
    <name evidence="1" type="ORF">SAMN05660429_01253</name>
</gene>
<proteinExistence type="predicted"/>
<accession>A0A1I0CP23</accession>
<keyword evidence="2" id="KW-1185">Reference proteome</keyword>
<evidence type="ECO:0000313" key="1">
    <source>
        <dbReference type="EMBL" id="SET20770.1"/>
    </source>
</evidence>
<dbReference type="AlphaFoldDB" id="A0A1I0CP23"/>
<reference evidence="1 2" key="1">
    <citation type="submission" date="2016-10" db="EMBL/GenBank/DDBJ databases">
        <authorList>
            <person name="de Groot N.N."/>
        </authorList>
    </citation>
    <scope>NUCLEOTIDE SEQUENCE [LARGE SCALE GENOMIC DNA]</scope>
    <source>
        <strain evidence="1 2">DSM 19706</strain>
    </source>
</reference>